<dbReference type="EMBL" id="SMUW01000032">
    <property type="protein sequence ID" value="TDK45559.1"/>
    <property type="molecule type" value="Genomic_DNA"/>
</dbReference>
<evidence type="ECO:0000313" key="1">
    <source>
        <dbReference type="EMBL" id="TDK45559.1"/>
    </source>
</evidence>
<protein>
    <submittedName>
        <fullName evidence="1">Uncharacterized protein</fullName>
    </submittedName>
</protein>
<evidence type="ECO:0000313" key="2">
    <source>
        <dbReference type="Proteomes" id="UP000295438"/>
    </source>
</evidence>
<comment type="caution">
    <text evidence="1">The sequence shown here is derived from an EMBL/GenBank/DDBJ whole genome shotgun (WGS) entry which is preliminary data.</text>
</comment>
<accession>A0A4R5V1F2</accession>
<dbReference type="RefSeq" id="WP_133390594.1">
    <property type="nucleotide sequence ID" value="NZ_SMUW01000032.1"/>
</dbReference>
<organism evidence="1 2">
    <name type="scientific">Algoriphagus formosus</name>
    <dbReference type="NCBI Taxonomy" id="2007308"/>
    <lineage>
        <taxon>Bacteria</taxon>
        <taxon>Pseudomonadati</taxon>
        <taxon>Bacteroidota</taxon>
        <taxon>Cytophagia</taxon>
        <taxon>Cytophagales</taxon>
        <taxon>Cyclobacteriaceae</taxon>
        <taxon>Algoriphagus</taxon>
    </lineage>
</organism>
<dbReference type="Proteomes" id="UP000295438">
    <property type="component" value="Unassembled WGS sequence"/>
</dbReference>
<sequence>MIYCLNIEDPLESICYRLDNNREWQPCEDPTALGQNDFRTNNRIEILDLQVEDESITIEGKVYKINSTDGVDVLAMEDLSYSVYGFREDYPNPPQRKQLEQVLREGDDSVFNTLVLKSDGQFCLINPEEIIFNKIDPEIIYQFEGFVGGNGYVGPTIEDDNFDDYILDFFRTGIHYWRDHLTKKELHQQSDTFEGNDIDDLLDIYSDLERIKNNY</sequence>
<reference evidence="1 2" key="1">
    <citation type="submission" date="2019-03" db="EMBL/GenBank/DDBJ databases">
        <title>Algoriphagus aquimaris sp. nov., isolated form marine sediment in Pohang, Korea.</title>
        <authorList>
            <person name="Kim J."/>
            <person name="Yoon S.-H."/>
            <person name="Lee S.-S."/>
        </authorList>
    </citation>
    <scope>NUCLEOTIDE SEQUENCE [LARGE SCALE GENOMIC DNA]</scope>
    <source>
        <strain evidence="1 2">F21</strain>
    </source>
</reference>
<keyword evidence="2" id="KW-1185">Reference proteome</keyword>
<name>A0A4R5V1F2_9BACT</name>
<proteinExistence type="predicted"/>
<dbReference type="AlphaFoldDB" id="A0A4R5V1F2"/>
<gene>
    <name evidence="1" type="ORF">E1898_08675</name>
</gene>